<dbReference type="Gene3D" id="3.40.50.10320">
    <property type="entry name" value="LmbE-like"/>
    <property type="match status" value="1"/>
</dbReference>
<comment type="caution">
    <text evidence="1">The sequence shown here is derived from an EMBL/GenBank/DDBJ whole genome shotgun (WGS) entry which is preliminary data.</text>
</comment>
<dbReference type="InterPro" id="IPR024078">
    <property type="entry name" value="LmbE-like_dom_sf"/>
</dbReference>
<dbReference type="EMBL" id="RPFZ01000001">
    <property type="protein sequence ID" value="RPF72709.1"/>
    <property type="molecule type" value="Genomic_DNA"/>
</dbReference>
<dbReference type="Pfam" id="PF02585">
    <property type="entry name" value="PIG-L"/>
    <property type="match status" value="1"/>
</dbReference>
<protein>
    <submittedName>
        <fullName evidence="1">PIG-L family deacetylase</fullName>
    </submittedName>
</protein>
<sequence>MRTIAVVAPHPDDEILGCGGTISRFVAEGRSVHVVIVTRGRPPKFPEDLVNRVRAETQAAHDLLGIHATHHLDLPAAELDTLPQAELNATVGKALGAIRPDALFVPFNGDIHADHRACFDAAMVYARPRDGDCPRLVLAYETLSETNWWAPGLTPGFLPNVTIDISGHLEAKLEAFRCFASQVKDFPDERSFETIRALAKLRGSTVFCEAGEAFALVRQII</sequence>
<reference evidence="1 2" key="1">
    <citation type="submission" date="2018-11" db="EMBL/GenBank/DDBJ databases">
        <title>Erythrobacter spongiae sp. nov., isolated from a marine sponge.</title>
        <authorList>
            <person name="Zhuang L."/>
            <person name="Luo L."/>
        </authorList>
    </citation>
    <scope>NUCLEOTIDE SEQUENCE [LARGE SCALE GENOMIC DNA]</scope>
    <source>
        <strain evidence="1 2">HN-E23</strain>
    </source>
</reference>
<dbReference type="InterPro" id="IPR003737">
    <property type="entry name" value="GlcNAc_PI_deacetylase-related"/>
</dbReference>
<evidence type="ECO:0000313" key="1">
    <source>
        <dbReference type="EMBL" id="RPF72709.1"/>
    </source>
</evidence>
<dbReference type="PANTHER" id="PTHR12993:SF29">
    <property type="entry name" value="BLR3841 PROTEIN"/>
    <property type="match status" value="1"/>
</dbReference>
<accession>A0A3N5D126</accession>
<keyword evidence="2" id="KW-1185">Reference proteome</keyword>
<dbReference type="OrthoDB" id="9790023at2"/>
<dbReference type="PANTHER" id="PTHR12993">
    <property type="entry name" value="N-ACETYLGLUCOSAMINYL-PHOSPHATIDYLINOSITOL DE-N-ACETYLASE-RELATED"/>
    <property type="match status" value="1"/>
</dbReference>
<dbReference type="GO" id="GO:0016811">
    <property type="term" value="F:hydrolase activity, acting on carbon-nitrogen (but not peptide) bonds, in linear amides"/>
    <property type="evidence" value="ECO:0007669"/>
    <property type="project" value="TreeGrafter"/>
</dbReference>
<organism evidence="1 2">
    <name type="scientific">Aurantiacibacter spongiae</name>
    <dbReference type="NCBI Taxonomy" id="2488860"/>
    <lineage>
        <taxon>Bacteria</taxon>
        <taxon>Pseudomonadati</taxon>
        <taxon>Pseudomonadota</taxon>
        <taxon>Alphaproteobacteria</taxon>
        <taxon>Sphingomonadales</taxon>
        <taxon>Erythrobacteraceae</taxon>
        <taxon>Aurantiacibacter</taxon>
    </lineage>
</organism>
<name>A0A3N5D126_9SPHN</name>
<dbReference type="SUPFAM" id="SSF102588">
    <property type="entry name" value="LmbE-like"/>
    <property type="match status" value="1"/>
</dbReference>
<dbReference type="Proteomes" id="UP000275232">
    <property type="component" value="Unassembled WGS sequence"/>
</dbReference>
<dbReference type="AlphaFoldDB" id="A0A3N5D126"/>
<evidence type="ECO:0000313" key="2">
    <source>
        <dbReference type="Proteomes" id="UP000275232"/>
    </source>
</evidence>
<gene>
    <name evidence="1" type="ORF">EG799_05770</name>
</gene>
<proteinExistence type="predicted"/>